<evidence type="ECO:0000313" key="2">
    <source>
        <dbReference type="Proteomes" id="UP000005237"/>
    </source>
</evidence>
<organism evidence="1 2">
    <name type="scientific">Caenorhabditis japonica</name>
    <dbReference type="NCBI Taxonomy" id="281687"/>
    <lineage>
        <taxon>Eukaryota</taxon>
        <taxon>Metazoa</taxon>
        <taxon>Ecdysozoa</taxon>
        <taxon>Nematoda</taxon>
        <taxon>Chromadorea</taxon>
        <taxon>Rhabditida</taxon>
        <taxon>Rhabditina</taxon>
        <taxon>Rhabditomorpha</taxon>
        <taxon>Rhabditoidea</taxon>
        <taxon>Rhabditidae</taxon>
        <taxon>Peloderinae</taxon>
        <taxon>Caenorhabditis</taxon>
    </lineage>
</organism>
<evidence type="ECO:0000313" key="1">
    <source>
        <dbReference type="EnsemblMetazoa" id="CJA22059.1"/>
    </source>
</evidence>
<proteinExistence type="predicted"/>
<accession>A0A8R1I9G1</accession>
<sequence length="243" mass="26693">MNQNSQQQIVTILNNTNSYLQANGMTMTEAQINDTSNSLLSIASSLTSALQVALNNPLSSDLAANLNYATTNYNDLYNVLPSDPDNIVYVEEMSSDEWAAYVTNMMQKSIAKTLANQLATTLDTLESTLAARAIATGNLPYYYSNYADGTGMVIAIDDASYLVGTPQMCDEWNFTLPSPVTHLNTNLITETTLIQIGLICYRTNPRTYADNFDMLITSGALEAHIKDENQNLIELVMDLSKVL</sequence>
<dbReference type="AlphaFoldDB" id="A0A8R1I9G1"/>
<reference evidence="1" key="2">
    <citation type="submission" date="2022-06" db="UniProtKB">
        <authorList>
            <consortium name="EnsemblMetazoa"/>
        </authorList>
    </citation>
    <scope>IDENTIFICATION</scope>
    <source>
        <strain evidence="1">DF5081</strain>
    </source>
</reference>
<protein>
    <submittedName>
        <fullName evidence="1">Uncharacterized protein</fullName>
    </submittedName>
</protein>
<keyword evidence="2" id="KW-1185">Reference proteome</keyword>
<dbReference type="Proteomes" id="UP000005237">
    <property type="component" value="Unassembled WGS sequence"/>
</dbReference>
<name>A0A8R1I9G1_CAEJA</name>
<reference evidence="2" key="1">
    <citation type="submission" date="2010-08" db="EMBL/GenBank/DDBJ databases">
        <authorList>
            <consortium name="Caenorhabditis japonica Sequencing Consortium"/>
            <person name="Wilson R.K."/>
        </authorList>
    </citation>
    <scope>NUCLEOTIDE SEQUENCE [LARGE SCALE GENOMIC DNA]</scope>
    <source>
        <strain evidence="2">DF5081</strain>
    </source>
</reference>
<dbReference type="EnsemblMetazoa" id="CJA22059.1">
    <property type="protein sequence ID" value="CJA22059.1"/>
    <property type="gene ID" value="WBGene00177631"/>
</dbReference>